<organism evidence="1 2">
    <name type="scientific">Eumeta variegata</name>
    <name type="common">Bagworm moth</name>
    <name type="synonym">Eumeta japonica</name>
    <dbReference type="NCBI Taxonomy" id="151549"/>
    <lineage>
        <taxon>Eukaryota</taxon>
        <taxon>Metazoa</taxon>
        <taxon>Ecdysozoa</taxon>
        <taxon>Arthropoda</taxon>
        <taxon>Hexapoda</taxon>
        <taxon>Insecta</taxon>
        <taxon>Pterygota</taxon>
        <taxon>Neoptera</taxon>
        <taxon>Endopterygota</taxon>
        <taxon>Lepidoptera</taxon>
        <taxon>Glossata</taxon>
        <taxon>Ditrysia</taxon>
        <taxon>Tineoidea</taxon>
        <taxon>Psychidae</taxon>
        <taxon>Oiketicinae</taxon>
        <taxon>Eumeta</taxon>
    </lineage>
</organism>
<sequence length="120" mass="13465">MQIPNETKTKQCGGAILWSTCMQHGNGPALPMRYHTLAEYKRKAAASTVVFRPVSKCTGGLLPSPSTHSLYTRYPILTREADDVPVTPLMLRVSIDDNDHLLYYFASRKCYKKISTERAS</sequence>
<keyword evidence="2" id="KW-1185">Reference proteome</keyword>
<gene>
    <name evidence="1" type="ORF">EVAR_54788_1</name>
</gene>
<protein>
    <submittedName>
        <fullName evidence="1">Uncharacterized protein</fullName>
    </submittedName>
</protein>
<name>A0A4C1YE77_EUMVA</name>
<dbReference type="Proteomes" id="UP000299102">
    <property type="component" value="Unassembled WGS sequence"/>
</dbReference>
<dbReference type="EMBL" id="BGZK01001168">
    <property type="protein sequence ID" value="GBP73294.1"/>
    <property type="molecule type" value="Genomic_DNA"/>
</dbReference>
<proteinExistence type="predicted"/>
<reference evidence="1 2" key="1">
    <citation type="journal article" date="2019" name="Commun. Biol.">
        <title>The bagworm genome reveals a unique fibroin gene that provides high tensile strength.</title>
        <authorList>
            <person name="Kono N."/>
            <person name="Nakamura H."/>
            <person name="Ohtoshi R."/>
            <person name="Tomita M."/>
            <person name="Numata K."/>
            <person name="Arakawa K."/>
        </authorList>
    </citation>
    <scope>NUCLEOTIDE SEQUENCE [LARGE SCALE GENOMIC DNA]</scope>
</reference>
<comment type="caution">
    <text evidence="1">The sequence shown here is derived from an EMBL/GenBank/DDBJ whole genome shotgun (WGS) entry which is preliminary data.</text>
</comment>
<dbReference type="AlphaFoldDB" id="A0A4C1YE77"/>
<accession>A0A4C1YE77</accession>
<evidence type="ECO:0000313" key="2">
    <source>
        <dbReference type="Proteomes" id="UP000299102"/>
    </source>
</evidence>
<evidence type="ECO:0000313" key="1">
    <source>
        <dbReference type="EMBL" id="GBP73294.1"/>
    </source>
</evidence>